<dbReference type="Gene3D" id="1.10.530.10">
    <property type="match status" value="1"/>
</dbReference>
<dbReference type="GO" id="GO:0004568">
    <property type="term" value="F:chitinase activity"/>
    <property type="evidence" value="ECO:0007669"/>
    <property type="project" value="InterPro"/>
</dbReference>
<evidence type="ECO:0000313" key="5">
    <source>
        <dbReference type="Proteomes" id="UP000504844"/>
    </source>
</evidence>
<proteinExistence type="predicted"/>
<accession>A0A6M8T294</accession>
<keyword evidence="1" id="KW-0611">Plant defense</keyword>
<dbReference type="GO" id="GO:0006032">
    <property type="term" value="P:chitin catabolic process"/>
    <property type="evidence" value="ECO:0007669"/>
    <property type="project" value="InterPro"/>
</dbReference>
<dbReference type="Pfam" id="PF00182">
    <property type="entry name" value="Glyco_hydro_19"/>
    <property type="match status" value="1"/>
</dbReference>
<protein>
    <submittedName>
        <fullName evidence="4">Chitinase</fullName>
    </submittedName>
</protein>
<evidence type="ECO:0000313" key="4">
    <source>
        <dbReference type="EMBL" id="QKJ68097.1"/>
    </source>
</evidence>
<dbReference type="AlphaFoldDB" id="A0A6M8T294"/>
<feature type="domain" description="Glycoside hydrolase family 19 catalytic" evidence="3">
    <location>
        <begin position="49"/>
        <end position="278"/>
    </location>
</feature>
<dbReference type="Gene3D" id="3.30.20.10">
    <property type="entry name" value="Endochitinase, domain 2"/>
    <property type="match status" value="1"/>
</dbReference>
<keyword evidence="5" id="KW-1185">Reference proteome</keyword>
<reference evidence="4 5" key="1">
    <citation type="submission" date="2020-05" db="EMBL/GenBank/DDBJ databases">
        <title>Complete genome sequence of Deefgea sp. D17.</title>
        <authorList>
            <person name="Bae J.-W."/>
            <person name="Han J.E."/>
        </authorList>
    </citation>
    <scope>NUCLEOTIDE SEQUENCE [LARGE SCALE GENOMIC DNA]</scope>
    <source>
        <strain evidence="4 5">D17</strain>
    </source>
</reference>
<dbReference type="CDD" id="cd00325">
    <property type="entry name" value="chitinase_GH19"/>
    <property type="match status" value="1"/>
</dbReference>
<sequence length="350" mass="38535">MQMIRASVATLDNKLVEQVTPGNQSNPANVKRVEGIVSQQQWNYFFPEANPGYTYTNFLRGVAKFPSFCADYNDGRNADQICRRVVAAFFAHVVQETGNHSASSPNPKWRQGLTALREGGDGKGSEAYSSGCGDVNWQKQFDGTLACGKNPDGTWISYYGRGAHQISYIFNYAPLSLAIYGDRAVLRDNPDLVASTWLNMASALYFFVTPQPPKPSVLHTLDGTWVPNATDIAGGLGNDFPTTSQIINGECMSNPIKPTAQARNNFYVEFARELNLDISKESMKCTDMKSFSGGSSAAVAIYWNKSEETADNPAPIKYQCRLTSEQSGFSALIDNQYTQCVEAKWSVKLK</sequence>
<name>A0A6M8T294_9NEIS</name>
<dbReference type="EMBL" id="CP054143">
    <property type="protein sequence ID" value="QKJ68097.1"/>
    <property type="molecule type" value="Genomic_DNA"/>
</dbReference>
<dbReference type="InterPro" id="IPR023346">
    <property type="entry name" value="Lysozyme-like_dom_sf"/>
</dbReference>
<dbReference type="PANTHER" id="PTHR22595">
    <property type="entry name" value="CHITINASE-RELATED"/>
    <property type="match status" value="1"/>
</dbReference>
<dbReference type="KEGG" id="dee:HQN60_04310"/>
<dbReference type="InterPro" id="IPR000726">
    <property type="entry name" value="Glyco_hydro_19_cat"/>
</dbReference>
<organism evidence="4 5">
    <name type="scientific">Deefgea piscis</name>
    <dbReference type="NCBI Taxonomy" id="2739061"/>
    <lineage>
        <taxon>Bacteria</taxon>
        <taxon>Pseudomonadati</taxon>
        <taxon>Pseudomonadota</taxon>
        <taxon>Betaproteobacteria</taxon>
        <taxon>Neisseriales</taxon>
        <taxon>Chitinibacteraceae</taxon>
        <taxon>Deefgea</taxon>
    </lineage>
</organism>
<dbReference type="PANTHER" id="PTHR22595:SF79">
    <property type="entry name" value="CHITINASE 12"/>
    <property type="match status" value="1"/>
</dbReference>
<dbReference type="GO" id="GO:0016998">
    <property type="term" value="P:cell wall macromolecule catabolic process"/>
    <property type="evidence" value="ECO:0007669"/>
    <property type="project" value="InterPro"/>
</dbReference>
<dbReference type="GO" id="GO:0006952">
    <property type="term" value="P:defense response"/>
    <property type="evidence" value="ECO:0007669"/>
    <property type="project" value="UniProtKB-KW"/>
</dbReference>
<evidence type="ECO:0000256" key="1">
    <source>
        <dbReference type="ARBA" id="ARBA00022821"/>
    </source>
</evidence>
<keyword evidence="2" id="KW-1015">Disulfide bond</keyword>
<gene>
    <name evidence="4" type="ORF">HQN60_04310</name>
</gene>
<dbReference type="Proteomes" id="UP000504844">
    <property type="component" value="Chromosome"/>
</dbReference>
<evidence type="ECO:0000259" key="3">
    <source>
        <dbReference type="Pfam" id="PF00182"/>
    </source>
</evidence>
<dbReference type="SUPFAM" id="SSF53955">
    <property type="entry name" value="Lysozyme-like"/>
    <property type="match status" value="1"/>
</dbReference>
<evidence type="ECO:0000256" key="2">
    <source>
        <dbReference type="ARBA" id="ARBA00023157"/>
    </source>
</evidence>